<dbReference type="Proteomes" id="UP000264294">
    <property type="component" value="Unassembled WGS sequence"/>
</dbReference>
<comment type="caution">
    <text evidence="2">The sequence shown here is derived from an EMBL/GenBank/DDBJ whole genome shotgun (WGS) entry which is preliminary data.</text>
</comment>
<dbReference type="PANTHER" id="PTHR30404">
    <property type="entry name" value="N-ACETYLMURAMOYL-L-ALANINE AMIDASE"/>
    <property type="match status" value="1"/>
</dbReference>
<dbReference type="Gene3D" id="3.40.630.40">
    <property type="entry name" value="Zn-dependent exopeptidases"/>
    <property type="match status" value="1"/>
</dbReference>
<evidence type="ECO:0000313" key="2">
    <source>
        <dbReference type="EMBL" id="RFT63184.1"/>
    </source>
</evidence>
<evidence type="ECO:0000259" key="1">
    <source>
        <dbReference type="Pfam" id="PF01520"/>
    </source>
</evidence>
<organism evidence="2 3">
    <name type="scientific">Bacillus clarus</name>
    <dbReference type="NCBI Taxonomy" id="2338372"/>
    <lineage>
        <taxon>Bacteria</taxon>
        <taxon>Bacillati</taxon>
        <taxon>Bacillota</taxon>
        <taxon>Bacilli</taxon>
        <taxon>Bacillales</taxon>
        <taxon>Bacillaceae</taxon>
        <taxon>Bacillus</taxon>
        <taxon>Bacillus cereus group</taxon>
    </lineage>
</organism>
<dbReference type="PANTHER" id="PTHR30404:SF7">
    <property type="entry name" value="CELL WALL AMIDASE LYTH-RELATED"/>
    <property type="match status" value="1"/>
</dbReference>
<dbReference type="InterPro" id="IPR002508">
    <property type="entry name" value="MurNAc-LAA_cat"/>
</dbReference>
<feature type="domain" description="MurNAc-LAA" evidence="1">
    <location>
        <begin position="11"/>
        <end position="123"/>
    </location>
</feature>
<proteinExistence type="predicted"/>
<dbReference type="CDD" id="cd02696">
    <property type="entry name" value="MurNAc-LAA"/>
    <property type="match status" value="1"/>
</dbReference>
<dbReference type="SUPFAM" id="SSF53187">
    <property type="entry name" value="Zn-dependent exopeptidases"/>
    <property type="match status" value="1"/>
</dbReference>
<protein>
    <submittedName>
        <fullName evidence="2">N-acetylmuramoyl-L-alanine amidase</fullName>
    </submittedName>
</protein>
<dbReference type="Pfam" id="PF01520">
    <property type="entry name" value="Amidase_3"/>
    <property type="match status" value="1"/>
</dbReference>
<gene>
    <name evidence="2" type="ORF">D0U04_26060</name>
</gene>
<evidence type="ECO:0000313" key="3">
    <source>
        <dbReference type="Proteomes" id="UP000264294"/>
    </source>
</evidence>
<name>A0ABX9KNN0_9BACI</name>
<sequence>MNEDRNSEKVIIIDLGHGGNDPESIGPNGTREKDITLKTAKNIQKKLEEKGMTVILTREDDTFVSLKNRVAIAQNKSADLFLSIHYDGFTTSDVNGVTIHYNKSLKEWILAKMIHVSFLSRFTLSAKI</sequence>
<keyword evidence="3" id="KW-1185">Reference proteome</keyword>
<dbReference type="InterPro" id="IPR050695">
    <property type="entry name" value="N-acetylmuramoyl_amidase_3"/>
</dbReference>
<accession>A0ABX9KNN0</accession>
<reference evidence="2 3" key="1">
    <citation type="submission" date="2018-08" db="EMBL/GenBank/DDBJ databases">
        <title>Bacillus clarus sp. nov. strain PS00077A.</title>
        <authorList>
            <person name="Mendez Acevedo M."/>
            <person name="Carroll L."/>
            <person name="Mukherjee M."/>
            <person name="Wiedmann M."/>
            <person name="Kovac J."/>
        </authorList>
    </citation>
    <scope>NUCLEOTIDE SEQUENCE [LARGE SCALE GENOMIC DNA]</scope>
    <source>
        <strain evidence="2 3">PS00077A</strain>
    </source>
</reference>
<dbReference type="EMBL" id="QVOD01000053">
    <property type="protein sequence ID" value="RFT63184.1"/>
    <property type="molecule type" value="Genomic_DNA"/>
</dbReference>